<dbReference type="InterPro" id="IPR036281">
    <property type="entry name" value="SinR/SinI_dimer_dom_sf"/>
</dbReference>
<dbReference type="InterPro" id="IPR010981">
    <property type="entry name" value="SinR/SinI_dimer_dom"/>
</dbReference>
<sequence>MGKKELDVEWIQLIKEAMKVGIKQGEIREFLQMNTSVKALKPNREN</sequence>
<protein>
    <submittedName>
        <fullName evidence="2">Anti-repressor SinI family protein</fullName>
    </submittedName>
</protein>
<evidence type="ECO:0000313" key="2">
    <source>
        <dbReference type="EMBL" id="MFD2683211.1"/>
    </source>
</evidence>
<reference evidence="3" key="1">
    <citation type="journal article" date="2019" name="Int. J. Syst. Evol. Microbiol.">
        <title>The Global Catalogue of Microorganisms (GCM) 10K type strain sequencing project: providing services to taxonomists for standard genome sequencing and annotation.</title>
        <authorList>
            <consortium name="The Broad Institute Genomics Platform"/>
            <consortium name="The Broad Institute Genome Sequencing Center for Infectious Disease"/>
            <person name="Wu L."/>
            <person name="Ma J."/>
        </authorList>
    </citation>
    <scope>NUCLEOTIDE SEQUENCE [LARGE SCALE GENOMIC DNA]</scope>
    <source>
        <strain evidence="3">KCTC 3913</strain>
    </source>
</reference>
<name>A0ABW5RXX6_9BACI</name>
<dbReference type="PROSITE" id="PS51500">
    <property type="entry name" value="SIN"/>
    <property type="match status" value="1"/>
</dbReference>
<proteinExistence type="predicted"/>
<comment type="caution">
    <text evidence="2">The sequence shown here is derived from an EMBL/GenBank/DDBJ whole genome shotgun (WGS) entry which is preliminary data.</text>
</comment>
<dbReference type="Pfam" id="PF08671">
    <property type="entry name" value="SinI"/>
    <property type="match status" value="1"/>
</dbReference>
<dbReference type="RefSeq" id="WP_377938303.1">
    <property type="nucleotide sequence ID" value="NZ_JBHUMF010000035.1"/>
</dbReference>
<dbReference type="EMBL" id="JBHUMF010000035">
    <property type="protein sequence ID" value="MFD2683211.1"/>
    <property type="molecule type" value="Genomic_DNA"/>
</dbReference>
<dbReference type="SUPFAM" id="SSF47406">
    <property type="entry name" value="SinR repressor dimerisation domain-like"/>
    <property type="match status" value="1"/>
</dbReference>
<evidence type="ECO:0000259" key="1">
    <source>
        <dbReference type="PROSITE" id="PS51500"/>
    </source>
</evidence>
<accession>A0ABW5RXX6</accession>
<keyword evidence="3" id="KW-1185">Reference proteome</keyword>
<gene>
    <name evidence="2" type="ORF">ACFSUL_20970</name>
</gene>
<organism evidence="2 3">
    <name type="scientific">Bacillus seohaeanensis</name>
    <dbReference type="NCBI Taxonomy" id="284580"/>
    <lineage>
        <taxon>Bacteria</taxon>
        <taxon>Bacillati</taxon>
        <taxon>Bacillota</taxon>
        <taxon>Bacilli</taxon>
        <taxon>Bacillales</taxon>
        <taxon>Bacillaceae</taxon>
        <taxon>Bacillus</taxon>
    </lineage>
</organism>
<feature type="domain" description="Sin" evidence="1">
    <location>
        <begin position="1"/>
        <end position="35"/>
    </location>
</feature>
<dbReference type="Proteomes" id="UP001597506">
    <property type="component" value="Unassembled WGS sequence"/>
</dbReference>
<evidence type="ECO:0000313" key="3">
    <source>
        <dbReference type="Proteomes" id="UP001597506"/>
    </source>
</evidence>